<dbReference type="SUPFAM" id="SSF48008">
    <property type="entry name" value="GntR ligand-binding domain-like"/>
    <property type="match status" value="1"/>
</dbReference>
<dbReference type="SMART" id="SM00345">
    <property type="entry name" value="HTH_GNTR"/>
    <property type="match status" value="1"/>
</dbReference>
<dbReference type="SUPFAM" id="SSF46785">
    <property type="entry name" value="Winged helix' DNA-binding domain"/>
    <property type="match status" value="1"/>
</dbReference>
<reference evidence="5 6" key="1">
    <citation type="submission" date="2018-05" db="EMBL/GenBank/DDBJ databases">
        <title>Genomic Encyclopedia of Type Strains, Phase IV (KMG-V): Genome sequencing to study the core and pangenomes of soil and plant-associated prokaryotes.</title>
        <authorList>
            <person name="Whitman W."/>
        </authorList>
    </citation>
    <scope>NUCLEOTIDE SEQUENCE [LARGE SCALE GENOMIC DNA]</scope>
    <source>
        <strain evidence="5 6">SCZa-39</strain>
    </source>
</reference>
<dbReference type="Pfam" id="PF00392">
    <property type="entry name" value="GntR"/>
    <property type="match status" value="1"/>
</dbReference>
<dbReference type="InterPro" id="IPR000524">
    <property type="entry name" value="Tscrpt_reg_HTH_GntR"/>
</dbReference>
<comment type="caution">
    <text evidence="5">The sequence shown here is derived from an EMBL/GenBank/DDBJ whole genome shotgun (WGS) entry which is preliminary data.</text>
</comment>
<keyword evidence="2" id="KW-0238">DNA-binding</keyword>
<dbReference type="Gene3D" id="1.10.10.10">
    <property type="entry name" value="Winged helix-like DNA-binding domain superfamily/Winged helix DNA-binding domain"/>
    <property type="match status" value="1"/>
</dbReference>
<dbReference type="PANTHER" id="PTHR43537">
    <property type="entry name" value="TRANSCRIPTIONAL REGULATOR, GNTR FAMILY"/>
    <property type="match status" value="1"/>
</dbReference>
<keyword evidence="6" id="KW-1185">Reference proteome</keyword>
<dbReference type="InterPro" id="IPR036388">
    <property type="entry name" value="WH-like_DNA-bd_sf"/>
</dbReference>
<proteinExistence type="predicted"/>
<dbReference type="InterPro" id="IPR036390">
    <property type="entry name" value="WH_DNA-bd_sf"/>
</dbReference>
<dbReference type="PANTHER" id="PTHR43537:SF45">
    <property type="entry name" value="GNTR FAMILY REGULATORY PROTEIN"/>
    <property type="match status" value="1"/>
</dbReference>
<dbReference type="CDD" id="cd07377">
    <property type="entry name" value="WHTH_GntR"/>
    <property type="match status" value="1"/>
</dbReference>
<gene>
    <name evidence="5" type="ORF">C7402_12473</name>
</gene>
<keyword evidence="3" id="KW-0804">Transcription</keyword>
<protein>
    <submittedName>
        <fullName evidence="5">GntR family transcriptional regulator</fullName>
    </submittedName>
</protein>
<evidence type="ECO:0000313" key="6">
    <source>
        <dbReference type="Proteomes" id="UP000245712"/>
    </source>
</evidence>
<sequence length="225" mass="24704">MNGPNPLPSPDASAEQTLADQAYSQIEERIATLSLRPGQIVSENGLSKLLGLGRTPVREALQQLSREGLVVIMPKLGIMVSEIDVRKQLRLLEVRREVERLLVGAAAKNATPAQRTQFGLLADLMTTAGKANEGVEFLAYDRQFNKLLLDSANNEYGTSTMKLMYGLSRRFWYAHYQRFANLAQTASLHADIATAIAAGNVEAARDGLDNLIDNVEMFTRATLEA</sequence>
<dbReference type="RefSeq" id="WP_112175892.1">
    <property type="nucleotide sequence ID" value="NZ_CAJZAT010000068.1"/>
</dbReference>
<dbReference type="InterPro" id="IPR008920">
    <property type="entry name" value="TF_FadR/GntR_C"/>
</dbReference>
<keyword evidence="1" id="KW-0805">Transcription regulation</keyword>
<dbReference type="Pfam" id="PF07729">
    <property type="entry name" value="FCD"/>
    <property type="match status" value="1"/>
</dbReference>
<organism evidence="5 6">
    <name type="scientific">Paraburkholderia unamae</name>
    <dbReference type="NCBI Taxonomy" id="219649"/>
    <lineage>
        <taxon>Bacteria</taxon>
        <taxon>Pseudomonadati</taxon>
        <taxon>Pseudomonadota</taxon>
        <taxon>Betaproteobacteria</taxon>
        <taxon>Burkholderiales</taxon>
        <taxon>Burkholderiaceae</taxon>
        <taxon>Paraburkholderia</taxon>
    </lineage>
</organism>
<dbReference type="InterPro" id="IPR011711">
    <property type="entry name" value="GntR_C"/>
</dbReference>
<evidence type="ECO:0000256" key="3">
    <source>
        <dbReference type="ARBA" id="ARBA00023163"/>
    </source>
</evidence>
<dbReference type="Gene3D" id="1.20.120.530">
    <property type="entry name" value="GntR ligand-binding domain-like"/>
    <property type="match status" value="1"/>
</dbReference>
<dbReference type="SMART" id="SM00895">
    <property type="entry name" value="FCD"/>
    <property type="match status" value="1"/>
</dbReference>
<accession>A0ABX5KEW6</accession>
<evidence type="ECO:0000313" key="5">
    <source>
        <dbReference type="EMBL" id="PVX72503.1"/>
    </source>
</evidence>
<dbReference type="PROSITE" id="PS50949">
    <property type="entry name" value="HTH_GNTR"/>
    <property type="match status" value="1"/>
</dbReference>
<evidence type="ECO:0000256" key="2">
    <source>
        <dbReference type="ARBA" id="ARBA00023125"/>
    </source>
</evidence>
<dbReference type="PRINTS" id="PR00035">
    <property type="entry name" value="HTHGNTR"/>
</dbReference>
<evidence type="ECO:0000259" key="4">
    <source>
        <dbReference type="PROSITE" id="PS50949"/>
    </source>
</evidence>
<dbReference type="Proteomes" id="UP000245712">
    <property type="component" value="Unassembled WGS sequence"/>
</dbReference>
<name>A0ABX5KEW6_9BURK</name>
<evidence type="ECO:0000256" key="1">
    <source>
        <dbReference type="ARBA" id="ARBA00023015"/>
    </source>
</evidence>
<feature type="domain" description="HTH gntR-type" evidence="4">
    <location>
        <begin position="16"/>
        <end position="83"/>
    </location>
</feature>
<dbReference type="EMBL" id="QEOB01000024">
    <property type="protein sequence ID" value="PVX72503.1"/>
    <property type="molecule type" value="Genomic_DNA"/>
</dbReference>